<keyword evidence="2" id="KW-1185">Reference proteome</keyword>
<sequence>MLALFRPLRKVRDRYVSCMMGLNGNGDMSSIAQGFNFGSSSRYFAAESRLEKL</sequence>
<evidence type="ECO:0000313" key="1">
    <source>
        <dbReference type="EMBL" id="KAH7388001.1"/>
    </source>
</evidence>
<evidence type="ECO:0000313" key="2">
    <source>
        <dbReference type="Proteomes" id="UP000825935"/>
    </source>
</evidence>
<proteinExistence type="predicted"/>
<gene>
    <name evidence="1" type="ORF">KP509_16G052800</name>
</gene>
<dbReference type="EMBL" id="CM035421">
    <property type="protein sequence ID" value="KAH7388001.1"/>
    <property type="molecule type" value="Genomic_DNA"/>
</dbReference>
<dbReference type="Proteomes" id="UP000825935">
    <property type="component" value="Chromosome 16"/>
</dbReference>
<accession>A0A8T2SYW1</accession>
<dbReference type="AlphaFoldDB" id="A0A8T2SYW1"/>
<reference evidence="1" key="1">
    <citation type="submission" date="2021-08" db="EMBL/GenBank/DDBJ databases">
        <title>WGS assembly of Ceratopteris richardii.</title>
        <authorList>
            <person name="Marchant D.B."/>
            <person name="Chen G."/>
            <person name="Jenkins J."/>
            <person name="Shu S."/>
            <person name="Leebens-Mack J."/>
            <person name="Grimwood J."/>
            <person name="Schmutz J."/>
            <person name="Soltis P."/>
            <person name="Soltis D."/>
            <person name="Chen Z.-H."/>
        </authorList>
    </citation>
    <scope>NUCLEOTIDE SEQUENCE</scope>
    <source>
        <strain evidence="1">Whitten #5841</strain>
        <tissue evidence="1">Leaf</tissue>
    </source>
</reference>
<protein>
    <submittedName>
        <fullName evidence="1">Uncharacterized protein</fullName>
    </submittedName>
</protein>
<name>A0A8T2SYW1_CERRI</name>
<comment type="caution">
    <text evidence="1">The sequence shown here is derived from an EMBL/GenBank/DDBJ whole genome shotgun (WGS) entry which is preliminary data.</text>
</comment>
<organism evidence="1 2">
    <name type="scientific">Ceratopteris richardii</name>
    <name type="common">Triangle waterfern</name>
    <dbReference type="NCBI Taxonomy" id="49495"/>
    <lineage>
        <taxon>Eukaryota</taxon>
        <taxon>Viridiplantae</taxon>
        <taxon>Streptophyta</taxon>
        <taxon>Embryophyta</taxon>
        <taxon>Tracheophyta</taxon>
        <taxon>Polypodiopsida</taxon>
        <taxon>Polypodiidae</taxon>
        <taxon>Polypodiales</taxon>
        <taxon>Pteridineae</taxon>
        <taxon>Pteridaceae</taxon>
        <taxon>Parkerioideae</taxon>
        <taxon>Ceratopteris</taxon>
    </lineage>
</organism>